<name>A0ABP4FQW4_9ACTN</name>
<proteinExistence type="predicted"/>
<keyword evidence="3" id="KW-1185">Reference proteome</keyword>
<feature type="region of interest" description="Disordered" evidence="1">
    <location>
        <begin position="1"/>
        <end position="22"/>
    </location>
</feature>
<gene>
    <name evidence="2" type="ORF">GCM10009654_55220</name>
</gene>
<evidence type="ECO:0000313" key="3">
    <source>
        <dbReference type="Proteomes" id="UP001501371"/>
    </source>
</evidence>
<reference evidence="3" key="1">
    <citation type="journal article" date="2019" name="Int. J. Syst. Evol. Microbiol.">
        <title>The Global Catalogue of Microorganisms (GCM) 10K type strain sequencing project: providing services to taxonomists for standard genome sequencing and annotation.</title>
        <authorList>
            <consortium name="The Broad Institute Genomics Platform"/>
            <consortium name="The Broad Institute Genome Sequencing Center for Infectious Disease"/>
            <person name="Wu L."/>
            <person name="Ma J."/>
        </authorList>
    </citation>
    <scope>NUCLEOTIDE SEQUENCE [LARGE SCALE GENOMIC DNA]</scope>
    <source>
        <strain evidence="3">JCM 12696</strain>
    </source>
</reference>
<comment type="caution">
    <text evidence="2">The sequence shown here is derived from an EMBL/GenBank/DDBJ whole genome shotgun (WGS) entry which is preliminary data.</text>
</comment>
<dbReference type="Proteomes" id="UP001501371">
    <property type="component" value="Unassembled WGS sequence"/>
</dbReference>
<dbReference type="EMBL" id="BAAAKV010000061">
    <property type="protein sequence ID" value="GAA1190727.1"/>
    <property type="molecule type" value="Genomic_DNA"/>
</dbReference>
<organism evidence="2 3">
    <name type="scientific">Streptomyces hebeiensis</name>
    <dbReference type="NCBI Taxonomy" id="229486"/>
    <lineage>
        <taxon>Bacteria</taxon>
        <taxon>Bacillati</taxon>
        <taxon>Actinomycetota</taxon>
        <taxon>Actinomycetes</taxon>
        <taxon>Kitasatosporales</taxon>
        <taxon>Streptomycetaceae</taxon>
        <taxon>Streptomyces</taxon>
    </lineage>
</organism>
<dbReference type="RefSeq" id="WP_030740229.1">
    <property type="nucleotide sequence ID" value="NZ_BAAAKV010000061.1"/>
</dbReference>
<evidence type="ECO:0000313" key="2">
    <source>
        <dbReference type="EMBL" id="GAA1190727.1"/>
    </source>
</evidence>
<sequence length="66" mass="7214">MNTESAARPEGEGITPDRLLHTGACDEITAEDLALASGRDLTPENIEWAERRLAQRGRAAIEEQLP</sequence>
<accession>A0ABP4FQW4</accession>
<protein>
    <submittedName>
        <fullName evidence="2">Uncharacterized protein</fullName>
    </submittedName>
</protein>
<evidence type="ECO:0000256" key="1">
    <source>
        <dbReference type="SAM" id="MobiDB-lite"/>
    </source>
</evidence>